<dbReference type="PRINTS" id="PR00111">
    <property type="entry name" value="ABHYDROLASE"/>
</dbReference>
<dbReference type="Gene3D" id="3.40.50.1820">
    <property type="entry name" value="alpha/beta hydrolase"/>
    <property type="match status" value="1"/>
</dbReference>
<dbReference type="GO" id="GO:0016020">
    <property type="term" value="C:membrane"/>
    <property type="evidence" value="ECO:0007669"/>
    <property type="project" value="TreeGrafter"/>
</dbReference>
<dbReference type="SUPFAM" id="SSF53474">
    <property type="entry name" value="alpha/beta-Hydrolases"/>
    <property type="match status" value="1"/>
</dbReference>
<feature type="compositionally biased region" description="Low complexity" evidence="2">
    <location>
        <begin position="20"/>
        <end position="32"/>
    </location>
</feature>
<dbReference type="InterPro" id="IPR029058">
    <property type="entry name" value="AB_hydrolase_fold"/>
</dbReference>
<dbReference type="InterPro" id="IPR050266">
    <property type="entry name" value="AB_hydrolase_sf"/>
</dbReference>
<dbReference type="Proteomes" id="UP000432464">
    <property type="component" value="Unassembled WGS sequence"/>
</dbReference>
<dbReference type="InterPro" id="IPR000073">
    <property type="entry name" value="AB_hydrolase_1"/>
</dbReference>
<organism evidence="4 5">
    <name type="scientific">Nocardia aurantiaca</name>
    <dbReference type="NCBI Taxonomy" id="2675850"/>
    <lineage>
        <taxon>Bacteria</taxon>
        <taxon>Bacillati</taxon>
        <taxon>Actinomycetota</taxon>
        <taxon>Actinomycetes</taxon>
        <taxon>Mycobacteriales</taxon>
        <taxon>Nocardiaceae</taxon>
        <taxon>Nocardia</taxon>
    </lineage>
</organism>
<evidence type="ECO:0000256" key="2">
    <source>
        <dbReference type="SAM" id="MobiDB-lite"/>
    </source>
</evidence>
<comment type="caution">
    <text evidence="4">The sequence shown here is derived from an EMBL/GenBank/DDBJ whole genome shotgun (WGS) entry which is preliminary data.</text>
</comment>
<dbReference type="GO" id="GO:0016787">
    <property type="term" value="F:hydrolase activity"/>
    <property type="evidence" value="ECO:0007669"/>
    <property type="project" value="UniProtKB-KW"/>
</dbReference>
<dbReference type="PANTHER" id="PTHR43798:SF31">
    <property type="entry name" value="AB HYDROLASE SUPERFAMILY PROTEIN YCLE"/>
    <property type="match status" value="1"/>
</dbReference>
<dbReference type="AlphaFoldDB" id="A0A6I3KWV3"/>
<name>A0A6I3KWV3_9NOCA</name>
<accession>A0A6I3KWV3</accession>
<dbReference type="EMBL" id="WMBB01000006">
    <property type="protein sequence ID" value="MTE13941.1"/>
    <property type="molecule type" value="Genomic_DNA"/>
</dbReference>
<reference evidence="4 5" key="1">
    <citation type="submission" date="2019-11" db="EMBL/GenBank/DDBJ databases">
        <title>Nocardia sp. nov. CT2-14 isolated from soil.</title>
        <authorList>
            <person name="Kanchanasin P."/>
            <person name="Tanasupawat S."/>
            <person name="Yuki M."/>
            <person name="Kudo T."/>
        </authorList>
    </citation>
    <scope>NUCLEOTIDE SEQUENCE [LARGE SCALE GENOMIC DNA]</scope>
    <source>
        <strain evidence="4 5">CT2-14</strain>
    </source>
</reference>
<evidence type="ECO:0000313" key="4">
    <source>
        <dbReference type="EMBL" id="MTE13941.1"/>
    </source>
</evidence>
<dbReference type="PANTHER" id="PTHR43798">
    <property type="entry name" value="MONOACYLGLYCEROL LIPASE"/>
    <property type="match status" value="1"/>
</dbReference>
<evidence type="ECO:0000313" key="5">
    <source>
        <dbReference type="Proteomes" id="UP000432464"/>
    </source>
</evidence>
<keyword evidence="1 4" id="KW-0378">Hydrolase</keyword>
<feature type="region of interest" description="Disordered" evidence="2">
    <location>
        <begin position="19"/>
        <end position="42"/>
    </location>
</feature>
<sequence length="300" mass="31542">MAVAGAIVVLGGSMATIPESSAATSDSTVTVDGEGMHVSQDGPGDEPALVLIHGLGASAHWWDRIVPLLPGYHVIRVDLLGHGSSDKPEGDDYSIPQQGHRVAGVLDQLGIRHAIVVGHSTGGAVATSIAEQRPDLVVALALVDTGPSIADDTSESPAAQLLTTPGVGEALWQIRTDALLHQALTSAFATDDYPIPQQFIDDLRGMTYHALTATSAASTDYVTERPIPDRLSPLGKPVLVIFGDQDRRWRPSTSTAEYRTVPGATVTTIPNVGHSPLVENPPRTADILLSFADGIPRPSW</sequence>
<protein>
    <submittedName>
        <fullName evidence="4">Alpha/beta fold hydrolase</fullName>
    </submittedName>
</protein>
<proteinExistence type="predicted"/>
<feature type="domain" description="AB hydrolase-1" evidence="3">
    <location>
        <begin position="47"/>
        <end position="281"/>
    </location>
</feature>
<keyword evidence="5" id="KW-1185">Reference proteome</keyword>
<gene>
    <name evidence="4" type="ORF">GLP40_14335</name>
</gene>
<evidence type="ECO:0000259" key="3">
    <source>
        <dbReference type="Pfam" id="PF00561"/>
    </source>
</evidence>
<evidence type="ECO:0000256" key="1">
    <source>
        <dbReference type="ARBA" id="ARBA00022801"/>
    </source>
</evidence>
<dbReference type="Pfam" id="PF00561">
    <property type="entry name" value="Abhydrolase_1"/>
    <property type="match status" value="1"/>
</dbReference>